<keyword evidence="3" id="KW-0560">Oxidoreductase</keyword>
<dbReference type="EMBL" id="CP114203">
    <property type="protein sequence ID" value="WAU03523.1"/>
    <property type="molecule type" value="Genomic_DNA"/>
</dbReference>
<evidence type="ECO:0000259" key="1">
    <source>
        <dbReference type="Pfam" id="PF01494"/>
    </source>
</evidence>
<dbReference type="InterPro" id="IPR051704">
    <property type="entry name" value="FAD_aromatic-hydroxylase"/>
</dbReference>
<keyword evidence="3" id="KW-0503">Monooxygenase</keyword>
<dbReference type="InterPro" id="IPR002938">
    <property type="entry name" value="FAD-bd"/>
</dbReference>
<dbReference type="GO" id="GO:0004497">
    <property type="term" value="F:monooxygenase activity"/>
    <property type="evidence" value="ECO:0007669"/>
    <property type="project" value="UniProtKB-KW"/>
</dbReference>
<reference evidence="3 5" key="2">
    <citation type="submission" date="2022-12" db="EMBL/GenBank/DDBJ databases">
        <authorList>
            <person name="Ruckert C."/>
            <person name="Busche T."/>
            <person name="Kalinowski J."/>
            <person name="Wittmann C."/>
        </authorList>
    </citation>
    <scope>NUCLEOTIDE SEQUENCE [LARGE SCALE GENOMIC DNA]</scope>
    <source>
        <strain evidence="3 5">DSM 40276</strain>
    </source>
</reference>
<dbReference type="RefSeq" id="WP_159485360.1">
    <property type="nucleotide sequence ID" value="NZ_BLIP01000001.1"/>
</dbReference>
<proteinExistence type="predicted"/>
<dbReference type="PANTHER" id="PTHR46865:SF8">
    <property type="entry name" value="POSSIBLE OXIDOREDUCTASE"/>
    <property type="match status" value="1"/>
</dbReference>
<dbReference type="PRINTS" id="PR00420">
    <property type="entry name" value="RNGMNOXGNASE"/>
</dbReference>
<dbReference type="EMBL" id="BLIP01000001">
    <property type="protein sequence ID" value="GFE21206.1"/>
    <property type="molecule type" value="Genomic_DNA"/>
</dbReference>
<dbReference type="Gene3D" id="3.50.50.60">
    <property type="entry name" value="FAD/NAD(P)-binding domain"/>
    <property type="match status" value="1"/>
</dbReference>
<dbReference type="Proteomes" id="UP000429552">
    <property type="component" value="Unassembled WGS sequence"/>
</dbReference>
<name>A0A640TG59_STRNI</name>
<keyword evidence="5" id="KW-1185">Reference proteome</keyword>
<evidence type="ECO:0000313" key="4">
    <source>
        <dbReference type="Proteomes" id="UP000429552"/>
    </source>
</evidence>
<dbReference type="GeneID" id="301330863"/>
<dbReference type="Pfam" id="PF01494">
    <property type="entry name" value="FAD_binding_3"/>
    <property type="match status" value="1"/>
</dbReference>
<evidence type="ECO:0000313" key="2">
    <source>
        <dbReference type="EMBL" id="GFE21206.1"/>
    </source>
</evidence>
<dbReference type="SUPFAM" id="SSF51905">
    <property type="entry name" value="FAD/NAD(P)-binding domain"/>
    <property type="match status" value="1"/>
</dbReference>
<evidence type="ECO:0000313" key="5">
    <source>
        <dbReference type="Proteomes" id="UP001210169"/>
    </source>
</evidence>
<gene>
    <name evidence="2" type="ORF">Sliba_16590</name>
    <name evidence="3" type="ORF">STRNI_001671</name>
</gene>
<reference evidence="2 4" key="1">
    <citation type="submission" date="2019-12" db="EMBL/GenBank/DDBJ databases">
        <title>Whole genome shotgun sequence of Streptomyces libani subsp. libani NBRC 13452.</title>
        <authorList>
            <person name="Ichikawa N."/>
            <person name="Kimura A."/>
            <person name="Kitahashi Y."/>
            <person name="Komaki H."/>
            <person name="Tamura T."/>
        </authorList>
    </citation>
    <scope>NUCLEOTIDE SEQUENCE [LARGE SCALE GENOMIC DNA]</scope>
    <source>
        <strain evidence="2 4">NBRC 13452</strain>
    </source>
</reference>
<dbReference type="AlphaFoldDB" id="A0A640TG59"/>
<dbReference type="InterPro" id="IPR036188">
    <property type="entry name" value="FAD/NAD-bd_sf"/>
</dbReference>
<dbReference type="PANTHER" id="PTHR46865">
    <property type="entry name" value="OXIDOREDUCTASE-RELATED"/>
    <property type="match status" value="1"/>
</dbReference>
<dbReference type="GO" id="GO:0071949">
    <property type="term" value="F:FAD binding"/>
    <property type="evidence" value="ECO:0007669"/>
    <property type="project" value="InterPro"/>
</dbReference>
<dbReference type="Proteomes" id="UP001210169">
    <property type="component" value="Chromosome"/>
</dbReference>
<sequence length="403" mass="44444">MNKPRALIVGMGIGGLATALRLHDIGWETLLVERAPQRRPAGYFVGLFDSGQLAAQRMGVLDAIGNRAVVEKGRSYDIDRAGRRRPGLGYGDLPGSPRMLLRGDIESALYDAAEPFTEIRYGTTPVAVEEHRDGVNVTLRTTSGDNTTETTEVFDLVVGADGLRSTVRRLAFGPDSDYFRPFHHIIGATILKEPVPGYGLTDGVVLTEPGRAAWVFPFSDHRPGLLLTYRTDDEDAEFQRPPIESLRRAFGPEPTGPVLDNLLRQFEQADHRLFDSVHQVVMPTWHTGRVVLLGDAAWCLTLYSGMGASSAIAGADLLGTMLQRNPGNPSRALREWEQRMRPFIATMQEHGRKELVIFVPQTRRDKLTRTLTRSLMGNSVGRRVMKSLLAGSFKDKSIDVAAA</sequence>
<dbReference type="Gene3D" id="3.30.9.10">
    <property type="entry name" value="D-Amino Acid Oxidase, subunit A, domain 2"/>
    <property type="match status" value="1"/>
</dbReference>
<evidence type="ECO:0000313" key="3">
    <source>
        <dbReference type="EMBL" id="WAU03523.1"/>
    </source>
</evidence>
<protein>
    <submittedName>
        <fullName evidence="3">FAD-dependent monooxygenase</fullName>
    </submittedName>
    <submittedName>
        <fullName evidence="2">FAD-dependent oxidoreductase</fullName>
    </submittedName>
</protein>
<organism evidence="2 4">
    <name type="scientific">Streptomyces nigrescens</name>
    <dbReference type="NCBI Taxonomy" id="1920"/>
    <lineage>
        <taxon>Bacteria</taxon>
        <taxon>Bacillati</taxon>
        <taxon>Actinomycetota</taxon>
        <taxon>Actinomycetes</taxon>
        <taxon>Kitasatosporales</taxon>
        <taxon>Streptomycetaceae</taxon>
        <taxon>Streptomyces</taxon>
    </lineage>
</organism>
<accession>A0A640TG59</accession>
<feature type="domain" description="FAD-binding" evidence="1">
    <location>
        <begin position="6"/>
        <end position="323"/>
    </location>
</feature>